<evidence type="ECO:0000256" key="1">
    <source>
        <dbReference type="SAM" id="MobiDB-lite"/>
    </source>
</evidence>
<dbReference type="EMBL" id="JABANM010030166">
    <property type="protein sequence ID" value="KAF4706722.1"/>
    <property type="molecule type" value="Genomic_DNA"/>
</dbReference>
<sequence length="127" mass="13356">MKLLLLQLAIEYCDAVGELAGSPSDHAPPTDLDPPFNSLQPPSGFDPSSDACLPFDDIPLPPQPDSELPSDTGLLPDWLPPPPPDSELSSDAGLLPDWLPPPPPDSELSSDAGLPADSAPPPEHDPW</sequence>
<feature type="compositionally biased region" description="Low complexity" evidence="1">
    <location>
        <begin position="86"/>
        <end position="97"/>
    </location>
</feature>
<evidence type="ECO:0000313" key="3">
    <source>
        <dbReference type="EMBL" id="KAF4706722.1"/>
    </source>
</evidence>
<gene>
    <name evidence="3" type="ORF">FOZ62_008216</name>
</gene>
<organism evidence="3 4">
    <name type="scientific">Perkinsus olseni</name>
    <name type="common">Perkinsus atlanticus</name>
    <dbReference type="NCBI Taxonomy" id="32597"/>
    <lineage>
        <taxon>Eukaryota</taxon>
        <taxon>Sar</taxon>
        <taxon>Alveolata</taxon>
        <taxon>Perkinsozoa</taxon>
        <taxon>Perkinsea</taxon>
        <taxon>Perkinsida</taxon>
        <taxon>Perkinsidae</taxon>
        <taxon>Perkinsus</taxon>
    </lineage>
</organism>
<keyword evidence="2" id="KW-0732">Signal</keyword>
<comment type="caution">
    <text evidence="3">The sequence shown here is derived from an EMBL/GenBank/DDBJ whole genome shotgun (WGS) entry which is preliminary data.</text>
</comment>
<evidence type="ECO:0000256" key="2">
    <source>
        <dbReference type="SAM" id="SignalP"/>
    </source>
</evidence>
<protein>
    <submittedName>
        <fullName evidence="3">Uncharacterized protein</fullName>
    </submittedName>
</protein>
<evidence type="ECO:0000313" key="4">
    <source>
        <dbReference type="Proteomes" id="UP000574390"/>
    </source>
</evidence>
<proteinExistence type="predicted"/>
<dbReference type="Proteomes" id="UP000574390">
    <property type="component" value="Unassembled WGS sequence"/>
</dbReference>
<feature type="signal peptide" evidence="2">
    <location>
        <begin position="1"/>
        <end position="15"/>
    </location>
</feature>
<feature type="region of interest" description="Disordered" evidence="1">
    <location>
        <begin position="18"/>
        <end position="127"/>
    </location>
</feature>
<name>A0A7J6QER1_PEROL</name>
<dbReference type="AlphaFoldDB" id="A0A7J6QER1"/>
<reference evidence="3 4" key="1">
    <citation type="submission" date="2020-04" db="EMBL/GenBank/DDBJ databases">
        <title>Perkinsus olseni comparative genomics.</title>
        <authorList>
            <person name="Bogema D.R."/>
        </authorList>
    </citation>
    <scope>NUCLEOTIDE SEQUENCE [LARGE SCALE GENOMIC DNA]</scope>
    <source>
        <strain evidence="3">ATCC PRA-205</strain>
    </source>
</reference>
<feature type="chain" id="PRO_5029441864" evidence="2">
    <location>
        <begin position="16"/>
        <end position="127"/>
    </location>
</feature>
<accession>A0A7J6QER1</accession>